<dbReference type="Proteomes" id="UP001302812">
    <property type="component" value="Unassembled WGS sequence"/>
</dbReference>
<evidence type="ECO:0000313" key="2">
    <source>
        <dbReference type="Proteomes" id="UP001302812"/>
    </source>
</evidence>
<gene>
    <name evidence="1" type="ORF">N656DRAFT_784122</name>
</gene>
<dbReference type="GeneID" id="89940218"/>
<keyword evidence="2" id="KW-1185">Reference proteome</keyword>
<sequence length="216" mass="24148">MPAPKSTTGQPVRKWAGRTQGVQKKFHEIHWLFGAVTAVVVLKDDELHVYESKPGWVKGLPAVKTTFTTTPENLLTREDQARGPPTRKDPNKAWNGRTLNAMKKAHQIHTLYGAQTAGLIFNKETGELMIYESRQNLVGLPDGVNRVRRIPRERFTWIRDKQKPTTAGPWQGRAPASLRPGESDVLDSFILDSCTPAQPTPAKAKGILRLGEYFSI</sequence>
<evidence type="ECO:0008006" key="3">
    <source>
        <dbReference type="Google" id="ProtNLM"/>
    </source>
</evidence>
<dbReference type="RefSeq" id="XP_064665941.1">
    <property type="nucleotide sequence ID" value="XM_064816093.1"/>
</dbReference>
<dbReference type="AlphaFoldDB" id="A0AAN6T8N6"/>
<protein>
    <recommendedName>
        <fullName evidence="3">MADS-box domain-containing protein</fullName>
    </recommendedName>
</protein>
<accession>A0AAN6T8N6</accession>
<comment type="caution">
    <text evidence="1">The sequence shown here is derived from an EMBL/GenBank/DDBJ whole genome shotgun (WGS) entry which is preliminary data.</text>
</comment>
<reference evidence="1" key="1">
    <citation type="journal article" date="2023" name="Mol. Phylogenet. Evol.">
        <title>Genome-scale phylogeny and comparative genomics of the fungal order Sordariales.</title>
        <authorList>
            <person name="Hensen N."/>
            <person name="Bonometti L."/>
            <person name="Westerberg I."/>
            <person name="Brannstrom I.O."/>
            <person name="Guillou S."/>
            <person name="Cros-Aarteil S."/>
            <person name="Calhoun S."/>
            <person name="Haridas S."/>
            <person name="Kuo A."/>
            <person name="Mondo S."/>
            <person name="Pangilinan J."/>
            <person name="Riley R."/>
            <person name="LaButti K."/>
            <person name="Andreopoulos B."/>
            <person name="Lipzen A."/>
            <person name="Chen C."/>
            <person name="Yan M."/>
            <person name="Daum C."/>
            <person name="Ng V."/>
            <person name="Clum A."/>
            <person name="Steindorff A."/>
            <person name="Ohm R.A."/>
            <person name="Martin F."/>
            <person name="Silar P."/>
            <person name="Natvig D.O."/>
            <person name="Lalanne C."/>
            <person name="Gautier V."/>
            <person name="Ament-Velasquez S.L."/>
            <person name="Kruys A."/>
            <person name="Hutchinson M.I."/>
            <person name="Powell A.J."/>
            <person name="Barry K."/>
            <person name="Miller A.N."/>
            <person name="Grigoriev I.V."/>
            <person name="Debuchy R."/>
            <person name="Gladieux P."/>
            <person name="Hiltunen Thoren M."/>
            <person name="Johannesson H."/>
        </authorList>
    </citation>
    <scope>NUCLEOTIDE SEQUENCE</scope>
    <source>
        <strain evidence="1">CBS 508.74</strain>
    </source>
</reference>
<dbReference type="EMBL" id="MU853363">
    <property type="protein sequence ID" value="KAK4108371.1"/>
    <property type="molecule type" value="Genomic_DNA"/>
</dbReference>
<organism evidence="1 2">
    <name type="scientific">Canariomyces notabilis</name>
    <dbReference type="NCBI Taxonomy" id="2074819"/>
    <lineage>
        <taxon>Eukaryota</taxon>
        <taxon>Fungi</taxon>
        <taxon>Dikarya</taxon>
        <taxon>Ascomycota</taxon>
        <taxon>Pezizomycotina</taxon>
        <taxon>Sordariomycetes</taxon>
        <taxon>Sordariomycetidae</taxon>
        <taxon>Sordariales</taxon>
        <taxon>Chaetomiaceae</taxon>
        <taxon>Canariomyces</taxon>
    </lineage>
</organism>
<name>A0AAN6T8N6_9PEZI</name>
<reference evidence="1" key="2">
    <citation type="submission" date="2023-05" db="EMBL/GenBank/DDBJ databases">
        <authorList>
            <consortium name="Lawrence Berkeley National Laboratory"/>
            <person name="Steindorff A."/>
            <person name="Hensen N."/>
            <person name="Bonometti L."/>
            <person name="Westerberg I."/>
            <person name="Brannstrom I.O."/>
            <person name="Guillou S."/>
            <person name="Cros-Aarteil S."/>
            <person name="Calhoun S."/>
            <person name="Haridas S."/>
            <person name="Kuo A."/>
            <person name="Mondo S."/>
            <person name="Pangilinan J."/>
            <person name="Riley R."/>
            <person name="Labutti K."/>
            <person name="Andreopoulos B."/>
            <person name="Lipzen A."/>
            <person name="Chen C."/>
            <person name="Yanf M."/>
            <person name="Daum C."/>
            <person name="Ng V."/>
            <person name="Clum A."/>
            <person name="Ohm R."/>
            <person name="Martin F."/>
            <person name="Silar P."/>
            <person name="Natvig D."/>
            <person name="Lalanne C."/>
            <person name="Gautier V."/>
            <person name="Ament-Velasquez S.L."/>
            <person name="Kruys A."/>
            <person name="Hutchinson M.I."/>
            <person name="Powell A.J."/>
            <person name="Barry K."/>
            <person name="Miller A.N."/>
            <person name="Grigoriev I.V."/>
            <person name="Debuchy R."/>
            <person name="Gladieux P."/>
            <person name="Thoren M.H."/>
            <person name="Johannesson H."/>
        </authorList>
    </citation>
    <scope>NUCLEOTIDE SEQUENCE</scope>
    <source>
        <strain evidence="1">CBS 508.74</strain>
    </source>
</reference>
<evidence type="ECO:0000313" key="1">
    <source>
        <dbReference type="EMBL" id="KAK4108371.1"/>
    </source>
</evidence>
<proteinExistence type="predicted"/>